<dbReference type="InterPro" id="IPR011444">
    <property type="entry name" value="DUF1549"/>
</dbReference>
<gene>
    <name evidence="6" type="ORF">MFFC18_41290</name>
</gene>
<evidence type="ECO:0000313" key="7">
    <source>
        <dbReference type="Proteomes" id="UP000322214"/>
    </source>
</evidence>
<dbReference type="InterPro" id="IPR013320">
    <property type="entry name" value="ConA-like_dom_sf"/>
</dbReference>
<sequence length="1067" mass="119915" precursor="true">MPRFINTFALAFFATMTWAQSSCEAQDSIDFSRDIKPLLAENCFACHGTDSETRAADLRLDERDAAVDAGAIEPGSADESSMIERLYTEDHDSIMPPVDSGKKLSDDEKELLKRWIEEGAEYQKHWSLVAPEKQSLPKVNDSDWVRTEIDQFVLARLESEGLKPAADAGARTLFRRLSLDISGLPPAVEDLQAFEKDVADRGDEAVSEWIDKLMERPSWGEHRARYWLDAARYADTHGMHFDNYREMWPYRDWVIRAFNRNMPFDQFTVDQLAGDLLENPSDEQLVATGFQRCNMTTNEGGTIDEENRALYAADRVQTFGWVYLGLTTNCCQCHDHKFDPISIKDYYSLAAFFRNTTEPAKDGNVKDGKSATMKVYAETDRKRLEEIKQELLAANKAKQDYRDSSSEKFASWLGTVNAVQGDHPESKYGPEVQPTLQVPLNEGQGNSVTATIGIDETVVAKEDFQWTEDGKLGPAITLKPGKTVELGAFPDFSFDKPFSYGVWTKAPKKFGGVSLIAKMDEAAAHRGWDLWHQNGQFVAHIIDQWPGNAMKVRTVKSLSIENKWQHVFVTYDGTRKPEGVRIYVDGELQKTETEANTLKPVASLETKTPLKVGQRSSGAIYDGGQVQDVRIYDKALSQDEIKSVMAIGANYVEALISVPAEKRTPNQEKALLSYFLNKIDATFPTLTKAVADLKQERKKIEAKTPITHIQVEKPDMMAKTNVLMRGAYDKPGDEVVAAPPEVLHPMPEGAPANRLGLAKWVIDPANPLTARVTVNRFWQELFGHGIVATSEDFGVMGTPPSNQALLDWLAVDFRESGWDVKRLYKKMLLSSTYRQAANVTAEKLARDQDNSLLSRGPRFRMDGEMVRDYALVASGLYNDRMFGRGAKPYQPPNVWEVVGMPGSDTRRYVQDKGDNVYRRSLYSFWKRMSPPPNLEAFNAPNREVCTVRRERTNTPLQALVTLNDPQFVEAARVLAEKGVKHGGDDWSSTLDFVAERTLSRTFSDIESGILKDDFDAFFDFYRENTGDAKKLLAIGQAKADDSLDVAQLAAWTMVCNQLLNLDEVLNK</sequence>
<dbReference type="RefSeq" id="WP_202907517.1">
    <property type="nucleotide sequence ID" value="NZ_CP042912.1"/>
</dbReference>
<dbReference type="Pfam" id="PF13385">
    <property type="entry name" value="Laminin_G_3"/>
    <property type="match status" value="1"/>
</dbReference>
<keyword evidence="2" id="KW-1015">Disulfide bond</keyword>
<feature type="chain" id="PRO_5022675127" evidence="4">
    <location>
        <begin position="20"/>
        <end position="1067"/>
    </location>
</feature>
<dbReference type="AlphaFoldDB" id="A0A5B9PHR1"/>
<dbReference type="PANTHER" id="PTHR35889:SF3">
    <property type="entry name" value="F-BOX DOMAIN-CONTAINING PROTEIN"/>
    <property type="match status" value="1"/>
</dbReference>
<proteinExistence type="predicted"/>
<dbReference type="SUPFAM" id="SSF49899">
    <property type="entry name" value="Concanavalin A-like lectins/glucanases"/>
    <property type="match status" value="1"/>
</dbReference>
<evidence type="ECO:0000256" key="1">
    <source>
        <dbReference type="ARBA" id="ARBA00022729"/>
    </source>
</evidence>
<dbReference type="InterPro" id="IPR011429">
    <property type="entry name" value="Cyt_c_Planctomycete-type"/>
</dbReference>
<feature type="coiled-coil region" evidence="3">
    <location>
        <begin position="377"/>
        <end position="404"/>
    </location>
</feature>
<name>A0A5B9PHR1_9BACT</name>
<dbReference type="STRING" id="980251.GCA_001642875_00705"/>
<dbReference type="EMBL" id="CP042912">
    <property type="protein sequence ID" value="QEG24212.1"/>
    <property type="molecule type" value="Genomic_DNA"/>
</dbReference>
<dbReference type="InterPro" id="IPR006558">
    <property type="entry name" value="LamG-like"/>
</dbReference>
<protein>
    <submittedName>
        <fullName evidence="6">Planctomycete cytochrome C</fullName>
    </submittedName>
</protein>
<dbReference type="SMART" id="SM00560">
    <property type="entry name" value="LamGL"/>
    <property type="match status" value="1"/>
</dbReference>
<evidence type="ECO:0000256" key="4">
    <source>
        <dbReference type="SAM" id="SignalP"/>
    </source>
</evidence>
<organism evidence="6 7">
    <name type="scientific">Mariniblastus fucicola</name>
    <dbReference type="NCBI Taxonomy" id="980251"/>
    <lineage>
        <taxon>Bacteria</taxon>
        <taxon>Pseudomonadati</taxon>
        <taxon>Planctomycetota</taxon>
        <taxon>Planctomycetia</taxon>
        <taxon>Pirellulales</taxon>
        <taxon>Pirellulaceae</taxon>
        <taxon>Mariniblastus</taxon>
    </lineage>
</organism>
<evidence type="ECO:0000259" key="5">
    <source>
        <dbReference type="SMART" id="SM00560"/>
    </source>
</evidence>
<dbReference type="InterPro" id="IPR036909">
    <property type="entry name" value="Cyt_c-like_dom_sf"/>
</dbReference>
<accession>A0A5B9PHR1</accession>
<dbReference type="GO" id="GO:0020037">
    <property type="term" value="F:heme binding"/>
    <property type="evidence" value="ECO:0007669"/>
    <property type="project" value="InterPro"/>
</dbReference>
<reference evidence="6 7" key="1">
    <citation type="submission" date="2019-08" db="EMBL/GenBank/DDBJ databases">
        <title>Deep-cultivation of Planctomycetes and their phenomic and genomic characterization uncovers novel biology.</title>
        <authorList>
            <person name="Wiegand S."/>
            <person name="Jogler M."/>
            <person name="Boedeker C."/>
            <person name="Pinto D."/>
            <person name="Vollmers J."/>
            <person name="Rivas-Marin E."/>
            <person name="Kohn T."/>
            <person name="Peeters S.H."/>
            <person name="Heuer A."/>
            <person name="Rast P."/>
            <person name="Oberbeckmann S."/>
            <person name="Bunk B."/>
            <person name="Jeske O."/>
            <person name="Meyerdierks A."/>
            <person name="Storesund J.E."/>
            <person name="Kallscheuer N."/>
            <person name="Luecker S."/>
            <person name="Lage O.M."/>
            <person name="Pohl T."/>
            <person name="Merkel B.J."/>
            <person name="Hornburger P."/>
            <person name="Mueller R.-W."/>
            <person name="Bruemmer F."/>
            <person name="Labrenz M."/>
            <person name="Spormann A.M."/>
            <person name="Op den Camp H."/>
            <person name="Overmann J."/>
            <person name="Amann R."/>
            <person name="Jetten M.S.M."/>
            <person name="Mascher T."/>
            <person name="Medema M.H."/>
            <person name="Devos D.P."/>
            <person name="Kaster A.-K."/>
            <person name="Ovreas L."/>
            <person name="Rohde M."/>
            <person name="Galperin M.Y."/>
            <person name="Jogler C."/>
        </authorList>
    </citation>
    <scope>NUCLEOTIDE SEQUENCE [LARGE SCALE GENOMIC DNA]</scope>
    <source>
        <strain evidence="6 7">FC18</strain>
    </source>
</reference>
<feature type="domain" description="LamG-like jellyroll fold" evidence="5">
    <location>
        <begin position="496"/>
        <end position="639"/>
    </location>
</feature>
<keyword evidence="7" id="KW-1185">Reference proteome</keyword>
<dbReference type="PANTHER" id="PTHR35889">
    <property type="entry name" value="CYCLOINULO-OLIGOSACCHARIDE FRUCTANOTRANSFERASE-RELATED"/>
    <property type="match status" value="1"/>
</dbReference>
<dbReference type="Proteomes" id="UP000322214">
    <property type="component" value="Chromosome"/>
</dbReference>
<evidence type="ECO:0000256" key="2">
    <source>
        <dbReference type="ARBA" id="ARBA00023157"/>
    </source>
</evidence>
<dbReference type="Gene3D" id="2.60.120.200">
    <property type="match status" value="1"/>
</dbReference>
<dbReference type="Pfam" id="PF07587">
    <property type="entry name" value="PSD1"/>
    <property type="match status" value="1"/>
</dbReference>
<evidence type="ECO:0000313" key="6">
    <source>
        <dbReference type="EMBL" id="QEG24212.1"/>
    </source>
</evidence>
<dbReference type="Pfam" id="PF07635">
    <property type="entry name" value="PSCyt1"/>
    <property type="match status" value="1"/>
</dbReference>
<evidence type="ECO:0000256" key="3">
    <source>
        <dbReference type="SAM" id="Coils"/>
    </source>
</evidence>
<dbReference type="KEGG" id="mff:MFFC18_41290"/>
<keyword evidence="3" id="KW-0175">Coiled coil</keyword>
<dbReference type="InterPro" id="IPR022655">
    <property type="entry name" value="DUF1553"/>
</dbReference>
<dbReference type="Pfam" id="PF07583">
    <property type="entry name" value="PSCyt2"/>
    <property type="match status" value="1"/>
</dbReference>
<dbReference type="SUPFAM" id="SSF46626">
    <property type="entry name" value="Cytochrome c"/>
    <property type="match status" value="1"/>
</dbReference>
<dbReference type="GO" id="GO:0009055">
    <property type="term" value="F:electron transfer activity"/>
    <property type="evidence" value="ECO:0007669"/>
    <property type="project" value="InterPro"/>
</dbReference>
<feature type="signal peptide" evidence="4">
    <location>
        <begin position="1"/>
        <end position="19"/>
    </location>
</feature>
<keyword evidence="1 4" id="KW-0732">Signal</keyword>